<comment type="caution">
    <text evidence="1">The sequence shown here is derived from an EMBL/GenBank/DDBJ whole genome shotgun (WGS) entry which is preliminary data.</text>
</comment>
<gene>
    <name evidence="1" type="ORF">EVA69_02685</name>
</gene>
<organism evidence="1 2">
    <name type="scientific">OM182 bacterium</name>
    <dbReference type="NCBI Taxonomy" id="2510334"/>
    <lineage>
        <taxon>Bacteria</taxon>
        <taxon>Pseudomonadati</taxon>
        <taxon>Pseudomonadota</taxon>
        <taxon>Gammaproteobacteria</taxon>
        <taxon>OMG group</taxon>
        <taxon>OM182 clade</taxon>
    </lineage>
</organism>
<name>A0A520S2K4_9GAMM</name>
<keyword evidence="1" id="KW-0378">Hydrolase</keyword>
<dbReference type="Proteomes" id="UP000320404">
    <property type="component" value="Unassembled WGS sequence"/>
</dbReference>
<reference evidence="1 2" key="1">
    <citation type="submission" date="2019-02" db="EMBL/GenBank/DDBJ databases">
        <title>Prokaryotic population dynamics and viral predation in marine succession experiment using metagenomics: the confinement effect.</title>
        <authorList>
            <person name="Haro-Moreno J.M."/>
            <person name="Rodriguez-Valera F."/>
            <person name="Lopez-Perez M."/>
        </authorList>
    </citation>
    <scope>NUCLEOTIDE SEQUENCE [LARGE SCALE GENOMIC DNA]</scope>
    <source>
        <strain evidence="1">MED-G158</strain>
    </source>
</reference>
<proteinExistence type="predicted"/>
<evidence type="ECO:0000313" key="1">
    <source>
        <dbReference type="EMBL" id="RZO76707.1"/>
    </source>
</evidence>
<sequence>MNKVQLIQALDSYARRCDDEEEEFVSAMHTFVTTKNDPFSRQTAAGHITASAWILDTNR</sequence>
<evidence type="ECO:0000313" key="2">
    <source>
        <dbReference type="Proteomes" id="UP000320404"/>
    </source>
</evidence>
<dbReference type="EMBL" id="SHAH01000026">
    <property type="protein sequence ID" value="RZO76707.1"/>
    <property type="molecule type" value="Genomic_DNA"/>
</dbReference>
<dbReference type="AlphaFoldDB" id="A0A520S2K4"/>
<accession>A0A520S2K4</accession>
<protein>
    <submittedName>
        <fullName evidence="1">NUDIX hydrolase</fullName>
    </submittedName>
</protein>
<dbReference type="Gene3D" id="3.90.79.10">
    <property type="entry name" value="Nucleoside Triphosphate Pyrophosphohydrolase"/>
    <property type="match status" value="1"/>
</dbReference>
<dbReference type="GO" id="GO:0016787">
    <property type="term" value="F:hydrolase activity"/>
    <property type="evidence" value="ECO:0007669"/>
    <property type="project" value="UniProtKB-KW"/>
</dbReference>
<feature type="non-terminal residue" evidence="1">
    <location>
        <position position="59"/>
    </location>
</feature>